<keyword evidence="10" id="KW-0326">Glycosidase</keyword>
<sequence length="49" mass="5702">NNIINNMYAQYKSTGFIWEQYNDRNGKGKGTHPFTGWSSLVVLIMSEKY</sequence>
<dbReference type="SUPFAM" id="SSF48208">
    <property type="entry name" value="Six-hairpin glycosidases"/>
    <property type="match status" value="1"/>
</dbReference>
<dbReference type="GO" id="GO:0006487">
    <property type="term" value="P:protein N-linked glycosylation"/>
    <property type="evidence" value="ECO:0007669"/>
    <property type="project" value="TreeGrafter"/>
</dbReference>
<comment type="subcellular location">
    <subcellularLocation>
        <location evidence="1">Endoplasmic reticulum membrane</location>
        <topology evidence="1">Single-pass type II membrane protein</topology>
    </subcellularLocation>
</comment>
<dbReference type="InParanoid" id="A0A1X7T8W1"/>
<evidence type="ECO:0000259" key="12">
    <source>
        <dbReference type="Pfam" id="PF03200"/>
    </source>
</evidence>
<comment type="similarity">
    <text evidence="2">Belongs to the glycosyl hydrolase 63 family.</text>
</comment>
<dbReference type="InterPro" id="IPR004888">
    <property type="entry name" value="Glycoside_hydrolase_63"/>
</dbReference>
<keyword evidence="9" id="KW-0325">Glycoprotein</keyword>
<dbReference type="OrthoDB" id="410058at2759"/>
<protein>
    <recommendedName>
        <fullName evidence="11">mannosyl-oligosaccharide glucosidase</fullName>
        <ecNumber evidence="11">3.2.1.106</ecNumber>
    </recommendedName>
</protein>
<keyword evidence="4" id="KW-0378">Hydrolase</keyword>
<dbReference type="InterPro" id="IPR012341">
    <property type="entry name" value="6hp_glycosidase-like_sf"/>
</dbReference>
<feature type="domain" description="Glycosyl hydrolase family 63 C-terminal" evidence="12">
    <location>
        <begin position="1"/>
        <end position="47"/>
    </location>
</feature>
<proteinExistence type="inferred from homology"/>
<dbReference type="GO" id="GO:0009311">
    <property type="term" value="P:oligosaccharide metabolic process"/>
    <property type="evidence" value="ECO:0007669"/>
    <property type="project" value="InterPro"/>
</dbReference>
<dbReference type="InterPro" id="IPR031335">
    <property type="entry name" value="Glyco_hydro_63_C"/>
</dbReference>
<dbReference type="InterPro" id="IPR008928">
    <property type="entry name" value="6-hairpin_glycosidase_sf"/>
</dbReference>
<evidence type="ECO:0000256" key="9">
    <source>
        <dbReference type="ARBA" id="ARBA00023180"/>
    </source>
</evidence>
<dbReference type="PANTHER" id="PTHR10412">
    <property type="entry name" value="MANNOSYL-OLIGOSACCHARIDE GLUCOSIDASE"/>
    <property type="match status" value="1"/>
</dbReference>
<evidence type="ECO:0000256" key="1">
    <source>
        <dbReference type="ARBA" id="ARBA00004648"/>
    </source>
</evidence>
<dbReference type="PANTHER" id="PTHR10412:SF11">
    <property type="entry name" value="MANNOSYL-OLIGOSACCHARIDE GLUCOSIDASE"/>
    <property type="match status" value="1"/>
</dbReference>
<keyword evidence="7" id="KW-1133">Transmembrane helix</keyword>
<organism evidence="13">
    <name type="scientific">Amphimedon queenslandica</name>
    <name type="common">Sponge</name>
    <dbReference type="NCBI Taxonomy" id="400682"/>
    <lineage>
        <taxon>Eukaryota</taxon>
        <taxon>Metazoa</taxon>
        <taxon>Porifera</taxon>
        <taxon>Demospongiae</taxon>
        <taxon>Heteroscleromorpha</taxon>
        <taxon>Haplosclerida</taxon>
        <taxon>Niphatidae</taxon>
        <taxon>Amphimedon</taxon>
    </lineage>
</organism>
<evidence type="ECO:0000256" key="4">
    <source>
        <dbReference type="ARBA" id="ARBA00022801"/>
    </source>
</evidence>
<dbReference type="EnsemblMetazoa" id="Aqu2.1.10712_001">
    <property type="protein sequence ID" value="Aqu2.1.10712_001"/>
    <property type="gene ID" value="Aqu2.1.10712"/>
</dbReference>
<dbReference type="EC" id="3.2.1.106" evidence="11"/>
<dbReference type="GO" id="GO:0005789">
    <property type="term" value="C:endoplasmic reticulum membrane"/>
    <property type="evidence" value="ECO:0007669"/>
    <property type="project" value="UniProtKB-SubCell"/>
</dbReference>
<evidence type="ECO:0000256" key="11">
    <source>
        <dbReference type="ARBA" id="ARBA00038888"/>
    </source>
</evidence>
<evidence type="ECO:0000256" key="5">
    <source>
        <dbReference type="ARBA" id="ARBA00022824"/>
    </source>
</evidence>
<evidence type="ECO:0000256" key="8">
    <source>
        <dbReference type="ARBA" id="ARBA00023136"/>
    </source>
</evidence>
<dbReference type="AlphaFoldDB" id="A0A1X7T8W1"/>
<keyword evidence="5" id="KW-0256">Endoplasmic reticulum</keyword>
<evidence type="ECO:0000256" key="3">
    <source>
        <dbReference type="ARBA" id="ARBA00022692"/>
    </source>
</evidence>
<dbReference type="Gene3D" id="1.50.10.10">
    <property type="match status" value="1"/>
</dbReference>
<evidence type="ECO:0000313" key="13">
    <source>
        <dbReference type="EnsemblMetazoa" id="Aqu2.1.10712_001"/>
    </source>
</evidence>
<evidence type="ECO:0000256" key="10">
    <source>
        <dbReference type="ARBA" id="ARBA00023295"/>
    </source>
</evidence>
<name>A0A1X7T8W1_AMPQE</name>
<accession>A0A1X7T8W1</accession>
<dbReference type="GO" id="GO:0004573">
    <property type="term" value="F:Glc3Man9GlcNAc2 oligosaccharide glucosidase activity"/>
    <property type="evidence" value="ECO:0007669"/>
    <property type="project" value="UniProtKB-EC"/>
</dbReference>
<evidence type="ECO:0000256" key="7">
    <source>
        <dbReference type="ARBA" id="ARBA00022989"/>
    </source>
</evidence>
<keyword evidence="3" id="KW-0812">Transmembrane</keyword>
<evidence type="ECO:0000256" key="6">
    <source>
        <dbReference type="ARBA" id="ARBA00022968"/>
    </source>
</evidence>
<dbReference type="Pfam" id="PF03200">
    <property type="entry name" value="Glyco_hydro_63"/>
    <property type="match status" value="1"/>
</dbReference>
<dbReference type="STRING" id="400682.A0A1X7T8W1"/>
<dbReference type="eggNOG" id="KOG2161">
    <property type="taxonomic scope" value="Eukaryota"/>
</dbReference>
<keyword evidence="8" id="KW-0472">Membrane</keyword>
<reference evidence="13" key="1">
    <citation type="submission" date="2017-05" db="UniProtKB">
        <authorList>
            <consortium name="EnsemblMetazoa"/>
        </authorList>
    </citation>
    <scope>IDENTIFICATION</scope>
</reference>
<evidence type="ECO:0000256" key="2">
    <source>
        <dbReference type="ARBA" id="ARBA00010833"/>
    </source>
</evidence>
<keyword evidence="6" id="KW-0735">Signal-anchor</keyword>